<dbReference type="GO" id="GO:0015820">
    <property type="term" value="P:L-leucine transport"/>
    <property type="evidence" value="ECO:0007669"/>
    <property type="project" value="TreeGrafter"/>
</dbReference>
<evidence type="ECO:0000313" key="11">
    <source>
        <dbReference type="Proteomes" id="UP000269923"/>
    </source>
</evidence>
<feature type="transmembrane region" description="Helical" evidence="9">
    <location>
        <begin position="293"/>
        <end position="315"/>
    </location>
</feature>
<keyword evidence="4" id="KW-1003">Cell membrane</keyword>
<keyword evidence="5 9" id="KW-0812">Transmembrane</keyword>
<keyword evidence="6 9" id="KW-0029">Amino-acid transport</keyword>
<evidence type="ECO:0000256" key="3">
    <source>
        <dbReference type="ARBA" id="ARBA00022448"/>
    </source>
</evidence>
<evidence type="ECO:0000256" key="6">
    <source>
        <dbReference type="ARBA" id="ARBA00022970"/>
    </source>
</evidence>
<reference evidence="10 11" key="1">
    <citation type="submission" date="2018-11" db="EMBL/GenBank/DDBJ databases">
        <title>Genomes From Bacteria Associated with the Canine Oral Cavity: a Test Case for Automated Genome-Based Taxonomic Assignment.</title>
        <authorList>
            <person name="Coil D.A."/>
            <person name="Jospin G."/>
            <person name="Darling A.E."/>
            <person name="Wallis C."/>
            <person name="Davis I.J."/>
            <person name="Harris S."/>
            <person name="Eisen J.A."/>
            <person name="Holcombe L.J."/>
            <person name="O'Flynn C."/>
        </authorList>
    </citation>
    <scope>NUCLEOTIDE SEQUENCE [LARGE SCALE GENOMIC DNA]</scope>
    <source>
        <strain evidence="10 11">COT-280</strain>
    </source>
</reference>
<feature type="transmembrane region" description="Helical" evidence="9">
    <location>
        <begin position="205"/>
        <end position="222"/>
    </location>
</feature>
<dbReference type="InterPro" id="IPR004685">
    <property type="entry name" value="Brnchd-chn_aa_trnsp_Livcs"/>
</dbReference>
<feature type="transmembrane region" description="Helical" evidence="9">
    <location>
        <begin position="243"/>
        <end position="263"/>
    </location>
</feature>
<comment type="subcellular location">
    <subcellularLocation>
        <location evidence="9">Cell inner membrane</location>
        <topology evidence="9">Multi-pass membrane protein</topology>
    </subcellularLocation>
    <subcellularLocation>
        <location evidence="1">Cell membrane</location>
        <topology evidence="1">Multi-pass membrane protein</topology>
    </subcellularLocation>
</comment>
<dbReference type="EMBL" id="RQYC01000001">
    <property type="protein sequence ID" value="RRD91591.1"/>
    <property type="molecule type" value="Genomic_DNA"/>
</dbReference>
<dbReference type="STRING" id="1121352.GCA_000620925_00519"/>
<feature type="transmembrane region" description="Helical" evidence="9">
    <location>
        <begin position="162"/>
        <end position="185"/>
    </location>
</feature>
<keyword evidence="7 9" id="KW-1133">Transmembrane helix</keyword>
<dbReference type="RefSeq" id="WP_124793789.1">
    <property type="nucleotide sequence ID" value="NZ_RQYC01000001.1"/>
</dbReference>
<comment type="caution">
    <text evidence="10">The sequence shown here is derived from an EMBL/GenBank/DDBJ whole genome shotgun (WGS) entry which is preliminary data.</text>
</comment>
<feature type="transmembrane region" description="Helical" evidence="9">
    <location>
        <begin position="9"/>
        <end position="29"/>
    </location>
</feature>
<keyword evidence="3 9" id="KW-0813">Transport</keyword>
<comment type="similarity">
    <text evidence="2 9">Belongs to the branched chain amino acid transporter family.</text>
</comment>
<dbReference type="GO" id="GO:0015188">
    <property type="term" value="F:L-isoleucine transmembrane transporter activity"/>
    <property type="evidence" value="ECO:0007669"/>
    <property type="project" value="TreeGrafter"/>
</dbReference>
<evidence type="ECO:0000256" key="9">
    <source>
        <dbReference type="RuleBase" id="RU362122"/>
    </source>
</evidence>
<evidence type="ECO:0000256" key="1">
    <source>
        <dbReference type="ARBA" id="ARBA00004651"/>
    </source>
</evidence>
<evidence type="ECO:0000256" key="2">
    <source>
        <dbReference type="ARBA" id="ARBA00008540"/>
    </source>
</evidence>
<dbReference type="PANTHER" id="PTHR30588">
    <property type="entry name" value="BRANCHED-CHAIN AMINO ACID TRANSPORT SYSTEM 2 CARRIER PROTEIN"/>
    <property type="match status" value="1"/>
</dbReference>
<dbReference type="PANTHER" id="PTHR30588:SF0">
    <property type="entry name" value="BRANCHED-CHAIN AMINO ACID PERMEASE BRNQ"/>
    <property type="match status" value="1"/>
</dbReference>
<evidence type="ECO:0000256" key="4">
    <source>
        <dbReference type="ARBA" id="ARBA00022475"/>
    </source>
</evidence>
<evidence type="ECO:0000313" key="10">
    <source>
        <dbReference type="EMBL" id="RRD91591.1"/>
    </source>
</evidence>
<feature type="transmembrane region" description="Helical" evidence="9">
    <location>
        <begin position="327"/>
        <end position="346"/>
    </location>
</feature>
<feature type="transmembrane region" description="Helical" evidence="9">
    <location>
        <begin position="41"/>
        <end position="66"/>
    </location>
</feature>
<comment type="function">
    <text evidence="9">Component of the transport system for branched-chain amino acids.</text>
</comment>
<dbReference type="GO" id="GO:0015190">
    <property type="term" value="F:L-leucine transmembrane transporter activity"/>
    <property type="evidence" value="ECO:0007669"/>
    <property type="project" value="TreeGrafter"/>
</dbReference>
<keyword evidence="11" id="KW-1185">Reference proteome</keyword>
<dbReference type="OrthoDB" id="9783920at2"/>
<evidence type="ECO:0000256" key="5">
    <source>
        <dbReference type="ARBA" id="ARBA00022692"/>
    </source>
</evidence>
<feature type="transmembrane region" description="Helical" evidence="9">
    <location>
        <begin position="382"/>
        <end position="400"/>
    </location>
</feature>
<organism evidence="10 11">
    <name type="scientific">Conchiformibius steedae</name>
    <dbReference type="NCBI Taxonomy" id="153493"/>
    <lineage>
        <taxon>Bacteria</taxon>
        <taxon>Pseudomonadati</taxon>
        <taxon>Pseudomonadota</taxon>
        <taxon>Betaproteobacteria</taxon>
        <taxon>Neisseriales</taxon>
        <taxon>Neisseriaceae</taxon>
        <taxon>Conchiformibius</taxon>
    </lineage>
</organism>
<dbReference type="GO" id="GO:0005304">
    <property type="term" value="F:L-valine transmembrane transporter activity"/>
    <property type="evidence" value="ECO:0007669"/>
    <property type="project" value="TreeGrafter"/>
</dbReference>
<keyword evidence="8 9" id="KW-0472">Membrane</keyword>
<dbReference type="GO" id="GO:0015818">
    <property type="term" value="P:isoleucine transport"/>
    <property type="evidence" value="ECO:0007669"/>
    <property type="project" value="TreeGrafter"/>
</dbReference>
<dbReference type="GO" id="GO:0005886">
    <property type="term" value="C:plasma membrane"/>
    <property type="evidence" value="ECO:0007669"/>
    <property type="project" value="UniProtKB-SubCell"/>
</dbReference>
<dbReference type="NCBIfam" id="TIGR00796">
    <property type="entry name" value="livcs"/>
    <property type="match status" value="1"/>
</dbReference>
<dbReference type="Pfam" id="PF05525">
    <property type="entry name" value="Branch_AA_trans"/>
    <property type="match status" value="1"/>
</dbReference>
<feature type="transmembrane region" description="Helical" evidence="9">
    <location>
        <begin position="78"/>
        <end position="99"/>
    </location>
</feature>
<dbReference type="Proteomes" id="UP000269923">
    <property type="component" value="Unassembled WGS sequence"/>
</dbReference>
<name>A0A3P2A893_9NEIS</name>
<gene>
    <name evidence="10" type="primary">brnQ</name>
    <name evidence="10" type="ORF">EII21_00755</name>
</gene>
<protein>
    <recommendedName>
        <fullName evidence="9">Branched-chain amino acid transport system carrier protein</fullName>
    </recommendedName>
</protein>
<evidence type="ECO:0000256" key="8">
    <source>
        <dbReference type="ARBA" id="ARBA00023136"/>
    </source>
</evidence>
<evidence type="ECO:0000256" key="7">
    <source>
        <dbReference type="ARBA" id="ARBA00022989"/>
    </source>
</evidence>
<dbReference type="AlphaFoldDB" id="A0A3P2A893"/>
<feature type="transmembrane region" description="Helical" evidence="9">
    <location>
        <begin position="432"/>
        <end position="453"/>
    </location>
</feature>
<sequence length="457" mass="48214">MNGNTHKSAFVATGLMLFALFFGAGNLIFPAFMGQQAGSNVFTAMAGFLLTGAGLPLLGVIAVGYSGSRDVQEMASRVAPWFGVAFAVSLYLAIGPLFATPRTATVSFGIGVEPFLNLEGLDEKAAANQKSRALAGFTLVFFALSYWLSVSPGKLVDRIGKILTPALLVSIAVLVGYAALAPMGAPPAPVEAYQQDVFAKGMIEGYGTMDALASLVFAIIVIEAVRGMGVSDKKQILSLTTRAGLVAAGCLAVVYVFIAYMGATSVAGIEMQESGAAVLAKSAEHYFGGTGKVLLAIIVFLACLSTSVGLITACGEYFNRLLPEITYHQWVVVFTLVSLVFANFGLSNLIKYSVPVLMLLYPLTVALIALVFLHNIFGGQRLVYVTTMLFTLPMALFDGWKTLHGMLEGAEDALVMQWDASLKGALPLYESGLGWVLPALAGLIIGMLIARMIGKKA</sequence>
<accession>A0A3P2A893</accession>
<proteinExistence type="inferred from homology"/>
<feature type="transmembrane region" description="Helical" evidence="9">
    <location>
        <begin position="352"/>
        <end position="373"/>
    </location>
</feature>
<feature type="transmembrane region" description="Helical" evidence="9">
    <location>
        <begin position="133"/>
        <end position="150"/>
    </location>
</feature>